<dbReference type="Proteomes" id="UP001732720">
    <property type="component" value="Chromosome 16"/>
</dbReference>
<reference evidence="2" key="1">
    <citation type="submission" date="2025-08" db="UniProtKB">
        <authorList>
            <consortium name="RefSeq"/>
        </authorList>
    </citation>
    <scope>IDENTIFICATION</scope>
</reference>
<organism evidence="1 2">
    <name type="scientific">Castor canadensis</name>
    <name type="common">American beaver</name>
    <dbReference type="NCBI Taxonomy" id="51338"/>
    <lineage>
        <taxon>Eukaryota</taxon>
        <taxon>Metazoa</taxon>
        <taxon>Chordata</taxon>
        <taxon>Craniata</taxon>
        <taxon>Vertebrata</taxon>
        <taxon>Euteleostomi</taxon>
        <taxon>Mammalia</taxon>
        <taxon>Eutheria</taxon>
        <taxon>Euarchontoglires</taxon>
        <taxon>Glires</taxon>
        <taxon>Rodentia</taxon>
        <taxon>Castorimorpha</taxon>
        <taxon>Castoridae</taxon>
        <taxon>Castor</taxon>
    </lineage>
</organism>
<name>A0AC58L8G7_CASCN</name>
<accession>A0AC58L8G7</accession>
<dbReference type="RefSeq" id="XP_073913453.1">
    <property type="nucleotide sequence ID" value="XM_074057352.1"/>
</dbReference>
<sequence length="156" mass="18135">MKQPYMNLNHYGMGPKSTNAIATAQQLEVMRLLVGWMLLAGWMYGLNADLIAHLHPPISAISTIPCVFPFTYGDIIYYNCVSVHSDFDWCSLDSHFKGRWRYCTARDPPPCIFPFTFRKTTFDNCTKEGYILNRSWCSLTSNYNKDRRWKQCSPQK</sequence>
<evidence type="ECO:0000313" key="1">
    <source>
        <dbReference type="Proteomes" id="UP001732720"/>
    </source>
</evidence>
<evidence type="ECO:0000313" key="2">
    <source>
        <dbReference type="RefSeq" id="XP_073913453.1"/>
    </source>
</evidence>
<keyword evidence="1" id="KW-1185">Reference proteome</keyword>
<proteinExistence type="predicted"/>
<gene>
    <name evidence="2" type="primary">LOC141417889</name>
</gene>
<protein>
    <submittedName>
        <fullName evidence="2">Binder of sperm protein homolog 2-like</fullName>
    </submittedName>
</protein>